<evidence type="ECO:0000313" key="1">
    <source>
        <dbReference type="EMBL" id="PSL05966.1"/>
    </source>
</evidence>
<comment type="caution">
    <text evidence="1">The sequence shown here is derived from an EMBL/GenBank/DDBJ whole genome shotgun (WGS) entry which is preliminary data.</text>
</comment>
<evidence type="ECO:0000313" key="2">
    <source>
        <dbReference type="Proteomes" id="UP000243528"/>
    </source>
</evidence>
<dbReference type="AlphaFoldDB" id="A0A2P8E917"/>
<evidence type="ECO:0008006" key="3">
    <source>
        <dbReference type="Google" id="ProtNLM"/>
    </source>
</evidence>
<proteinExistence type="predicted"/>
<keyword evidence="2" id="KW-1185">Reference proteome</keyword>
<reference evidence="1 2" key="1">
    <citation type="submission" date="2018-03" db="EMBL/GenBank/DDBJ databases">
        <title>Genomic Encyclopedia of Archaeal and Bacterial Type Strains, Phase II (KMG-II): from individual species to whole genera.</title>
        <authorList>
            <person name="Goeker M."/>
        </authorList>
    </citation>
    <scope>NUCLEOTIDE SEQUENCE [LARGE SCALE GENOMIC DNA]</scope>
    <source>
        <strain evidence="1 2">DSM 45211</strain>
    </source>
</reference>
<gene>
    <name evidence="1" type="ORF">CLV30_103120</name>
</gene>
<protein>
    <recommendedName>
        <fullName evidence="3">Helix-turn-helix protein</fullName>
    </recommendedName>
</protein>
<dbReference type="Proteomes" id="UP000243528">
    <property type="component" value="Unassembled WGS sequence"/>
</dbReference>
<sequence length="282" mass="30398">MNCESSCGNSTSALCATCFDQFRKDLRSIPTLYDQCEGVLTRQNPAVSQERLRRGTPEPTRGLDHSALMARQNIVSILASWSGLVVDERKLATRPDRTVTDMAAFLESQLPWLSEHPAARDAATEIHDVAEAAAAEVDPHSTARFTIDRCGQSGCDGTARVTHGPGAPEYAIRCTFSRDQLPLSRITHVAPKDVRAPRCPALVGLLRTSGGGEHDRLLTTELAAMLAGVPRATIRKWASRGKLTRHGSAAEARYDLREVLALAGRSGPAPARTEPSAHDGEA</sequence>
<accession>A0A2P8E917</accession>
<dbReference type="EMBL" id="PYGE01000003">
    <property type="protein sequence ID" value="PSL05966.1"/>
    <property type="molecule type" value="Genomic_DNA"/>
</dbReference>
<organism evidence="1 2">
    <name type="scientific">Haloactinopolyspora alba</name>
    <dbReference type="NCBI Taxonomy" id="648780"/>
    <lineage>
        <taxon>Bacteria</taxon>
        <taxon>Bacillati</taxon>
        <taxon>Actinomycetota</taxon>
        <taxon>Actinomycetes</taxon>
        <taxon>Jiangellales</taxon>
        <taxon>Jiangellaceae</taxon>
        <taxon>Haloactinopolyspora</taxon>
    </lineage>
</organism>
<name>A0A2P8E917_9ACTN</name>